<evidence type="ECO:0000259" key="30">
    <source>
        <dbReference type="Pfam" id="PF00905"/>
    </source>
</evidence>
<gene>
    <name evidence="33" type="ORF">E4656_09470</name>
</gene>
<evidence type="ECO:0000256" key="26">
    <source>
        <dbReference type="ARBA" id="ARBA00049902"/>
    </source>
</evidence>
<dbReference type="InterPro" id="IPR001264">
    <property type="entry name" value="Glyco_trans_51"/>
</dbReference>
<evidence type="ECO:0000259" key="32">
    <source>
        <dbReference type="Pfam" id="PF17092"/>
    </source>
</evidence>
<dbReference type="InterPro" id="IPR012338">
    <property type="entry name" value="Beta-lactam/transpept-like"/>
</dbReference>
<comment type="catalytic activity">
    <reaction evidence="24">
        <text>Preferential cleavage: (Ac)2-L-Lys-D-Ala-|-D-Ala. Also transpeptidation of peptidyl-alanyl moieties that are N-acyl substituents of D-alanine.</text>
        <dbReference type="EC" id="3.4.16.4"/>
    </reaction>
</comment>
<dbReference type="RefSeq" id="WP_135482987.1">
    <property type="nucleotide sequence ID" value="NZ_SRMF01000003.1"/>
</dbReference>
<dbReference type="EC" id="2.4.99.28" evidence="25"/>
<evidence type="ECO:0000259" key="31">
    <source>
        <dbReference type="Pfam" id="PF00912"/>
    </source>
</evidence>
<dbReference type="OrthoDB" id="9766909at2"/>
<evidence type="ECO:0000256" key="11">
    <source>
        <dbReference type="ARBA" id="ARBA00022670"/>
    </source>
</evidence>
<keyword evidence="15" id="KW-0378">Hydrolase</keyword>
<comment type="function">
    <text evidence="1">Cell wall formation. Synthesis of cross-linked peptidoglycan from the lipid intermediates. The enzyme has a penicillin-insensitive transglycosylase N-terminal domain (formation of linear glycan strands) and a penicillin-sensitive transpeptidase C-terminal domain (cross-linking of the peptide subunits).</text>
</comment>
<keyword evidence="14 29" id="KW-0812">Transmembrane</keyword>
<evidence type="ECO:0000256" key="29">
    <source>
        <dbReference type="SAM" id="Phobius"/>
    </source>
</evidence>
<dbReference type="GO" id="GO:0071555">
    <property type="term" value="P:cell wall organization"/>
    <property type="evidence" value="ECO:0007669"/>
    <property type="project" value="UniProtKB-KW"/>
</dbReference>
<evidence type="ECO:0000256" key="3">
    <source>
        <dbReference type="ARBA" id="ARBA00004752"/>
    </source>
</evidence>
<comment type="subcellular location">
    <subcellularLocation>
        <location evidence="2">Cell inner membrane</location>
        <topology evidence="2">Single-pass type II membrane protein</topology>
    </subcellularLocation>
</comment>
<evidence type="ECO:0000256" key="25">
    <source>
        <dbReference type="ARBA" id="ARBA00044770"/>
    </source>
</evidence>
<comment type="pathway">
    <text evidence="27">Glycan biosynthesis.</text>
</comment>
<dbReference type="InterPro" id="IPR001460">
    <property type="entry name" value="PCN-bd_Tpept"/>
</dbReference>
<evidence type="ECO:0000256" key="8">
    <source>
        <dbReference type="ARBA" id="ARBA00022475"/>
    </source>
</evidence>
<keyword evidence="34" id="KW-1185">Reference proteome</keyword>
<evidence type="ECO:0000256" key="28">
    <source>
        <dbReference type="SAM" id="MobiDB-lite"/>
    </source>
</evidence>
<evidence type="ECO:0000256" key="7">
    <source>
        <dbReference type="ARBA" id="ARBA00018638"/>
    </source>
</evidence>
<evidence type="ECO:0000256" key="21">
    <source>
        <dbReference type="ARBA" id="ARBA00023251"/>
    </source>
</evidence>
<evidence type="ECO:0000313" key="34">
    <source>
        <dbReference type="Proteomes" id="UP000297475"/>
    </source>
</evidence>
<evidence type="ECO:0000256" key="16">
    <source>
        <dbReference type="ARBA" id="ARBA00022960"/>
    </source>
</evidence>
<dbReference type="GO" id="GO:0005886">
    <property type="term" value="C:plasma membrane"/>
    <property type="evidence" value="ECO:0007669"/>
    <property type="project" value="UniProtKB-SubCell"/>
</dbReference>
<dbReference type="EMBL" id="SRMF01000003">
    <property type="protein sequence ID" value="TGG93277.1"/>
    <property type="molecule type" value="Genomic_DNA"/>
</dbReference>
<dbReference type="GO" id="GO:0009002">
    <property type="term" value="F:serine-type D-Ala-D-Ala carboxypeptidase activity"/>
    <property type="evidence" value="ECO:0007669"/>
    <property type="project" value="UniProtKB-EC"/>
</dbReference>
<dbReference type="GO" id="GO:0030288">
    <property type="term" value="C:outer membrane-bounded periplasmic space"/>
    <property type="evidence" value="ECO:0007669"/>
    <property type="project" value="TreeGrafter"/>
</dbReference>
<evidence type="ECO:0000256" key="17">
    <source>
        <dbReference type="ARBA" id="ARBA00022968"/>
    </source>
</evidence>
<evidence type="ECO:0000256" key="9">
    <source>
        <dbReference type="ARBA" id="ARBA00022519"/>
    </source>
</evidence>
<keyword evidence="18" id="KW-0573">Peptidoglycan synthesis</keyword>
<dbReference type="NCBIfam" id="TIGR02074">
    <property type="entry name" value="PBP_1a_fam"/>
    <property type="match status" value="1"/>
</dbReference>
<evidence type="ECO:0000256" key="2">
    <source>
        <dbReference type="ARBA" id="ARBA00004249"/>
    </source>
</evidence>
<evidence type="ECO:0000256" key="15">
    <source>
        <dbReference type="ARBA" id="ARBA00022801"/>
    </source>
</evidence>
<dbReference type="GO" id="GO:0008658">
    <property type="term" value="F:penicillin binding"/>
    <property type="evidence" value="ECO:0007669"/>
    <property type="project" value="InterPro"/>
</dbReference>
<keyword evidence="19 29" id="KW-1133">Transmembrane helix</keyword>
<evidence type="ECO:0000256" key="20">
    <source>
        <dbReference type="ARBA" id="ARBA00023136"/>
    </source>
</evidence>
<dbReference type="SUPFAM" id="SSF53955">
    <property type="entry name" value="Lysozyme-like"/>
    <property type="match status" value="1"/>
</dbReference>
<dbReference type="PANTHER" id="PTHR32282">
    <property type="entry name" value="BINDING PROTEIN TRANSPEPTIDASE, PUTATIVE-RELATED"/>
    <property type="match status" value="1"/>
</dbReference>
<dbReference type="Gene3D" id="3.40.710.10">
    <property type="entry name" value="DD-peptidase/beta-lactamase superfamily"/>
    <property type="match status" value="2"/>
</dbReference>
<dbReference type="Pfam" id="PF00905">
    <property type="entry name" value="Transpeptidase"/>
    <property type="match status" value="1"/>
</dbReference>
<comment type="caution">
    <text evidence="33">The sequence shown here is derived from an EMBL/GenBank/DDBJ whole genome shotgun (WGS) entry which is preliminary data.</text>
</comment>
<dbReference type="InterPro" id="IPR036950">
    <property type="entry name" value="PBP_transglycosylase"/>
</dbReference>
<keyword evidence="17" id="KW-0735">Signal-anchor</keyword>
<dbReference type="Gene3D" id="2.40.50.140">
    <property type="entry name" value="Nucleic acid-binding proteins"/>
    <property type="match status" value="1"/>
</dbReference>
<evidence type="ECO:0000256" key="27">
    <source>
        <dbReference type="ARBA" id="ARBA00060592"/>
    </source>
</evidence>
<evidence type="ECO:0000256" key="19">
    <source>
        <dbReference type="ARBA" id="ARBA00022989"/>
    </source>
</evidence>
<keyword evidence="20 29" id="KW-0472">Membrane</keyword>
<evidence type="ECO:0000256" key="12">
    <source>
        <dbReference type="ARBA" id="ARBA00022676"/>
    </source>
</evidence>
<keyword evidence="21" id="KW-0046">Antibiotic resistance</keyword>
<name>A0A4Z0W7C5_9GAMM</name>
<dbReference type="InterPro" id="IPR031376">
    <property type="entry name" value="PCB_OB"/>
</dbReference>
<organism evidence="33 34">
    <name type="scientific">Natronospirillum operosum</name>
    <dbReference type="NCBI Taxonomy" id="2759953"/>
    <lineage>
        <taxon>Bacteria</taxon>
        <taxon>Pseudomonadati</taxon>
        <taxon>Pseudomonadota</taxon>
        <taxon>Gammaproteobacteria</taxon>
        <taxon>Oceanospirillales</taxon>
        <taxon>Natronospirillaceae</taxon>
        <taxon>Natronospirillum</taxon>
    </lineage>
</organism>
<dbReference type="InterPro" id="IPR012340">
    <property type="entry name" value="NA-bd_OB-fold"/>
</dbReference>
<keyword evidence="11" id="KW-0645">Protease</keyword>
<dbReference type="GO" id="GO:0006508">
    <property type="term" value="P:proteolysis"/>
    <property type="evidence" value="ECO:0007669"/>
    <property type="project" value="UniProtKB-KW"/>
</dbReference>
<dbReference type="PANTHER" id="PTHR32282:SF27">
    <property type="entry name" value="PENICILLIN-BINDING PROTEIN 1A"/>
    <property type="match status" value="1"/>
</dbReference>
<evidence type="ECO:0000256" key="1">
    <source>
        <dbReference type="ARBA" id="ARBA00002624"/>
    </source>
</evidence>
<reference evidence="33 34" key="1">
    <citation type="submission" date="2019-04" db="EMBL/GenBank/DDBJ databases">
        <title>Natronospirillum operosus gen. nov., sp. nov., a haloalkaliphilic satellite isolated from decaying biomass of laboratory culture of cyanobacterium Geitlerinema sp. and proposal of Natronospirillaceae fam. nov. and Saccharospirillaceae fam. nov.</title>
        <authorList>
            <person name="Kevbrin V."/>
            <person name="Boltyanskaya Y."/>
            <person name="Koziaeva V."/>
            <person name="Grouzdev D.S."/>
            <person name="Park M."/>
            <person name="Cho J."/>
        </authorList>
    </citation>
    <scope>NUCLEOTIDE SEQUENCE [LARGE SCALE GENOMIC DNA]</scope>
    <source>
        <strain evidence="33 34">G-116</strain>
    </source>
</reference>
<dbReference type="SUPFAM" id="SSF56601">
    <property type="entry name" value="beta-lactamase/transpeptidase-like"/>
    <property type="match status" value="1"/>
</dbReference>
<dbReference type="InterPro" id="IPR050396">
    <property type="entry name" value="Glycosyltr_51/Transpeptidase"/>
</dbReference>
<keyword evidence="10" id="KW-0121">Carboxypeptidase</keyword>
<feature type="domain" description="Penicillin-binding protein transpeptidase" evidence="30">
    <location>
        <begin position="452"/>
        <end position="703"/>
    </location>
</feature>
<evidence type="ECO:0000256" key="22">
    <source>
        <dbReference type="ARBA" id="ARBA00023268"/>
    </source>
</evidence>
<feature type="domain" description="Penicillin-binding protein OB-like" evidence="32">
    <location>
        <begin position="320"/>
        <end position="448"/>
    </location>
</feature>
<keyword evidence="16" id="KW-0133">Cell shape</keyword>
<feature type="compositionally biased region" description="Gly residues" evidence="28">
    <location>
        <begin position="792"/>
        <end position="807"/>
    </location>
</feature>
<protein>
    <recommendedName>
        <fullName evidence="7">Penicillin-binding protein 1A</fullName>
        <ecNumber evidence="25">2.4.99.28</ecNumber>
        <ecNumber evidence="6">3.4.16.4</ecNumber>
    </recommendedName>
</protein>
<evidence type="ECO:0000256" key="14">
    <source>
        <dbReference type="ARBA" id="ARBA00022692"/>
    </source>
</evidence>
<dbReference type="GO" id="GO:0046677">
    <property type="term" value="P:response to antibiotic"/>
    <property type="evidence" value="ECO:0007669"/>
    <property type="project" value="UniProtKB-KW"/>
</dbReference>
<dbReference type="GO" id="GO:0008955">
    <property type="term" value="F:peptidoglycan glycosyltransferase activity"/>
    <property type="evidence" value="ECO:0007669"/>
    <property type="project" value="UniProtKB-EC"/>
</dbReference>
<evidence type="ECO:0000256" key="6">
    <source>
        <dbReference type="ARBA" id="ARBA00012448"/>
    </source>
</evidence>
<dbReference type="AlphaFoldDB" id="A0A4Z0W7C5"/>
<comment type="pathway">
    <text evidence="3">Cell wall biogenesis; peptidoglycan biosynthesis.</text>
</comment>
<keyword evidence="9" id="KW-0997">Cell inner membrane</keyword>
<comment type="similarity">
    <text evidence="5">In the N-terminal section; belongs to the glycosyltransferase 51 family.</text>
</comment>
<keyword evidence="8" id="KW-1003">Cell membrane</keyword>
<evidence type="ECO:0000256" key="4">
    <source>
        <dbReference type="ARBA" id="ARBA00007090"/>
    </source>
</evidence>
<feature type="region of interest" description="Disordered" evidence="28">
    <location>
        <begin position="787"/>
        <end position="813"/>
    </location>
</feature>
<dbReference type="UniPathway" id="UPA00219"/>
<dbReference type="EC" id="3.4.16.4" evidence="6"/>
<evidence type="ECO:0000256" key="23">
    <source>
        <dbReference type="ARBA" id="ARBA00023316"/>
    </source>
</evidence>
<feature type="transmembrane region" description="Helical" evidence="29">
    <location>
        <begin position="12"/>
        <end position="33"/>
    </location>
</feature>
<dbReference type="Pfam" id="PF00912">
    <property type="entry name" value="Transgly"/>
    <property type="match status" value="1"/>
</dbReference>
<dbReference type="Gene3D" id="1.10.3810.10">
    <property type="entry name" value="Biosynthetic peptidoglycan transglycosylase-like"/>
    <property type="match status" value="1"/>
</dbReference>
<dbReference type="InterPro" id="IPR023346">
    <property type="entry name" value="Lysozyme-like_dom_sf"/>
</dbReference>
<evidence type="ECO:0000256" key="24">
    <source>
        <dbReference type="ARBA" id="ARBA00034000"/>
    </source>
</evidence>
<keyword evidence="13" id="KW-0808">Transferase</keyword>
<keyword evidence="12" id="KW-0328">Glycosyltransferase</keyword>
<dbReference type="GO" id="GO:0008360">
    <property type="term" value="P:regulation of cell shape"/>
    <property type="evidence" value="ECO:0007669"/>
    <property type="project" value="UniProtKB-KW"/>
</dbReference>
<evidence type="ECO:0000256" key="10">
    <source>
        <dbReference type="ARBA" id="ARBA00022645"/>
    </source>
</evidence>
<sequence>MILIKRGWHILLWAGLTAFTGFVTVCAAIYLYLAPTIPPVEVLKDVELQTPLSIYSADGQLMAEIGEQRRTPLQFEEIPELYVKALMAIEDHRFEDHIGVDPMRFGSAALEFITTGRPGSGGSTLTQQVARSFFLNPDKTFTRKFTEIILAFRMEQVLTKAEILELYSNQMYLGHRAYGIQAAAQVYYGRDISELELPELAMLAGLHQRPSGANPLAFPERAMSRRDTVLNRMYNLDFITDTEYQRAIAAPNTAERNSARIAVSAPYVAEQARLEVVRLFGEDAINAGYKVYTSIDARQQDAANRAVVRHLLNYSERHGYVGPEANHELPTEHDREDTELYQRLISQHGFFGGLEPALVIHVEDGQDLAADEDSAAEPTVLPHVLAWGRYSGWIEIPLEGMTWARERRSIDNYGPRISGPSDVLTEGDVIRVRRGDNGNWRLTQIPEAQSGFIAMDPNDGGIKAMVGGFDFFLSRFNRVTQANRQPGSTFKPFVYAAALDAGLSPSTLVNDAPISMQDATLEEVWRPRNSSDRYLGYIPMREALYRSINVASVRLLNDIGVTYASNYVSNFGFDPARLDRNLGMVLGNSSYTPLEVTRGYAAFANGGFRVDPYLVDRIEDPNGNIVYESPRVRACRDCDPETPGLAERILSAQTHYLMVDMLRQGITRGTGTAAQSLGRSDIAGKTGTTNNGADAWFAGFNPNLVAAAWVGRDDNTSLGFNEFGGRAALPIWIDFMSEALAGTPDSPWSRPSGIAQVRIDPESGKLAPPGYNGAVFEVFRSDLVPTESVTGSGNGGASGSGGTGSGDGSNRLF</sequence>
<keyword evidence="22" id="KW-0511">Multifunctional enzyme</keyword>
<dbReference type="GO" id="GO:0009252">
    <property type="term" value="P:peptidoglycan biosynthetic process"/>
    <property type="evidence" value="ECO:0007669"/>
    <property type="project" value="UniProtKB-UniPathway"/>
</dbReference>
<comment type="similarity">
    <text evidence="4">In the C-terminal section; belongs to the transpeptidase family.</text>
</comment>
<feature type="domain" description="Glycosyl transferase family 51" evidence="31">
    <location>
        <begin position="59"/>
        <end position="233"/>
    </location>
</feature>
<comment type="catalytic activity">
    <reaction evidence="26">
        <text>[GlcNAc-(1-&gt;4)-Mur2Ac(oyl-L-Ala-gamma-D-Glu-L-Lys-D-Ala-D-Ala)](n)-di-trans,octa-cis-undecaprenyl diphosphate + beta-D-GlcNAc-(1-&gt;4)-Mur2Ac(oyl-L-Ala-gamma-D-Glu-L-Lys-D-Ala-D-Ala)-di-trans,octa-cis-undecaprenyl diphosphate = [GlcNAc-(1-&gt;4)-Mur2Ac(oyl-L-Ala-gamma-D-Glu-L-Lys-D-Ala-D-Ala)](n+1)-di-trans,octa-cis-undecaprenyl diphosphate + di-trans,octa-cis-undecaprenyl diphosphate + H(+)</text>
        <dbReference type="Rhea" id="RHEA:23708"/>
        <dbReference type="Rhea" id="RHEA-COMP:9602"/>
        <dbReference type="Rhea" id="RHEA-COMP:9603"/>
        <dbReference type="ChEBI" id="CHEBI:15378"/>
        <dbReference type="ChEBI" id="CHEBI:58405"/>
        <dbReference type="ChEBI" id="CHEBI:60033"/>
        <dbReference type="ChEBI" id="CHEBI:78435"/>
        <dbReference type="EC" id="2.4.99.28"/>
    </reaction>
</comment>
<accession>A0A4Z0W7C5</accession>
<evidence type="ECO:0000256" key="13">
    <source>
        <dbReference type="ARBA" id="ARBA00022679"/>
    </source>
</evidence>
<evidence type="ECO:0000313" key="33">
    <source>
        <dbReference type="EMBL" id="TGG93277.1"/>
    </source>
</evidence>
<dbReference type="Proteomes" id="UP000297475">
    <property type="component" value="Unassembled WGS sequence"/>
</dbReference>
<proteinExistence type="inferred from homology"/>
<keyword evidence="23" id="KW-0961">Cell wall biogenesis/degradation</keyword>
<dbReference type="Pfam" id="PF17092">
    <property type="entry name" value="PCB_OB"/>
    <property type="match status" value="1"/>
</dbReference>
<evidence type="ECO:0000256" key="18">
    <source>
        <dbReference type="ARBA" id="ARBA00022984"/>
    </source>
</evidence>
<dbReference type="FunFam" id="1.10.3810.10:FF:000003">
    <property type="entry name" value="Penicillin-binding protein 1a"/>
    <property type="match status" value="1"/>
</dbReference>
<evidence type="ECO:0000256" key="5">
    <source>
        <dbReference type="ARBA" id="ARBA00007739"/>
    </source>
</evidence>